<comment type="similarity">
    <text evidence="2">Belongs to the NrfD family.</text>
</comment>
<evidence type="ECO:0000256" key="2">
    <source>
        <dbReference type="ARBA" id="ARBA00008929"/>
    </source>
</evidence>
<evidence type="ECO:0000313" key="11">
    <source>
        <dbReference type="Proteomes" id="UP000050502"/>
    </source>
</evidence>
<feature type="transmembrane region" description="Helical" evidence="7">
    <location>
        <begin position="175"/>
        <end position="201"/>
    </location>
</feature>
<evidence type="ECO:0000256" key="7">
    <source>
        <dbReference type="SAM" id="Phobius"/>
    </source>
</evidence>
<dbReference type="Gene3D" id="1.20.1630.10">
    <property type="entry name" value="Formate dehydrogenase/DMSO reductase domain"/>
    <property type="match status" value="1"/>
</dbReference>
<accession>A0A0M8KAK3</accession>
<keyword evidence="10" id="KW-1185">Reference proteome</keyword>
<feature type="transmembrane region" description="Helical" evidence="7">
    <location>
        <begin position="216"/>
        <end position="235"/>
    </location>
</feature>
<dbReference type="Pfam" id="PF03916">
    <property type="entry name" value="NrfD"/>
    <property type="match status" value="1"/>
</dbReference>
<evidence type="ECO:0000256" key="6">
    <source>
        <dbReference type="ARBA" id="ARBA00023136"/>
    </source>
</evidence>
<keyword evidence="3" id="KW-1003">Cell membrane</keyword>
<evidence type="ECO:0000256" key="3">
    <source>
        <dbReference type="ARBA" id="ARBA00022475"/>
    </source>
</evidence>
<dbReference type="Proteomes" id="UP000050502">
    <property type="component" value="Unassembled WGS sequence"/>
</dbReference>
<dbReference type="PANTHER" id="PTHR43044">
    <property type="match status" value="1"/>
</dbReference>
<dbReference type="STRING" id="872965.SE16_14130"/>
<evidence type="ECO:0000313" key="8">
    <source>
        <dbReference type="EMBL" id="GAP64112.1"/>
    </source>
</evidence>
<dbReference type="EMBL" id="BBZA01000225">
    <property type="protein sequence ID" value="GAP64112.1"/>
    <property type="molecule type" value="Genomic_DNA"/>
</dbReference>
<feature type="transmembrane region" description="Helical" evidence="7">
    <location>
        <begin position="94"/>
        <end position="115"/>
    </location>
</feature>
<dbReference type="InParanoid" id="A0A0M8KAK3"/>
<reference evidence="8 10" key="1">
    <citation type="journal article" date="2015" name="Genome Announc.">
        <title>Draft Genome Sequence of a Heterotrophic Facultative Anaerobic Thermophilic Bacterium, Ardenticatena maritima Strain 110ST.</title>
        <authorList>
            <person name="Kawaichi S."/>
            <person name="Yoshida T."/>
            <person name="Sako Y."/>
            <person name="Nakamura R."/>
        </authorList>
    </citation>
    <scope>NUCLEOTIDE SEQUENCE [LARGE SCALE GENOMIC DNA]</scope>
    <source>
        <strain evidence="8 10">110S</strain>
    </source>
</reference>
<dbReference type="Proteomes" id="UP000037784">
    <property type="component" value="Unassembled WGS sequence"/>
</dbReference>
<feature type="transmembrane region" description="Helical" evidence="7">
    <location>
        <begin position="247"/>
        <end position="267"/>
    </location>
</feature>
<evidence type="ECO:0000313" key="9">
    <source>
        <dbReference type="EMBL" id="KPL86433.1"/>
    </source>
</evidence>
<dbReference type="GO" id="GO:0005886">
    <property type="term" value="C:plasma membrane"/>
    <property type="evidence" value="ECO:0007669"/>
    <property type="project" value="UniProtKB-SubCell"/>
</dbReference>
<dbReference type="NCBIfam" id="NF045798">
    <property type="entry name" value="DsrP"/>
    <property type="match status" value="1"/>
</dbReference>
<comment type="subcellular location">
    <subcellularLocation>
        <location evidence="1">Cell membrane</location>
        <topology evidence="1">Multi-pass membrane protein</topology>
    </subcellularLocation>
</comment>
<evidence type="ECO:0000256" key="4">
    <source>
        <dbReference type="ARBA" id="ARBA00022692"/>
    </source>
</evidence>
<keyword evidence="4 7" id="KW-0812">Transmembrane</keyword>
<dbReference type="PATRIC" id="fig|872965.6.peg.2471"/>
<evidence type="ECO:0000256" key="5">
    <source>
        <dbReference type="ARBA" id="ARBA00022989"/>
    </source>
</evidence>
<proteinExistence type="inferred from homology"/>
<comment type="caution">
    <text evidence="8">The sequence shown here is derived from an EMBL/GenBank/DDBJ whole genome shotgun (WGS) entry which is preliminary data.</text>
</comment>
<feature type="transmembrane region" description="Helical" evidence="7">
    <location>
        <begin position="297"/>
        <end position="317"/>
    </location>
</feature>
<sequence>MRTFISFVRDAIDNVTAGSLRYHIWMGFLTFLMLLGAYAYTIQLREGLIVTGMYDYASWGIYISNFTFLVGVAAAALMLVLPTYVFRDTDFVRAVLFGEGMAVAALVMCLAFVIVDMGGPARLWHMIPVIGIFNWPRSMLTWDVIVLNGYLFINLTIPFYILWNHYQGRKPNPKVYLPGVVLSLFWAVGIHLVTAFLYAGLPARPFWNSSLLGPRFLASAFAAGPALMILILSIIRRTTPYTITESTINKLSLVVTGAAQVNLIMLVSEMFKEFYWPTEHSKSAIYLFFGLDGHNALVPWMWTSLAMTGLATLILTVPQLRQRKPILYLCSVLLFIGIWIEKGMGLIVPGFVPEPWGRIFTEYSPTWVEWVITIGIWALGAWVFTILAKVAVGVEVRYQSLQK</sequence>
<dbReference type="PANTHER" id="PTHR43044:SF2">
    <property type="entry name" value="POLYSULPHIDE REDUCTASE NRFD"/>
    <property type="match status" value="1"/>
</dbReference>
<reference evidence="9 11" key="2">
    <citation type="submission" date="2015-07" db="EMBL/GenBank/DDBJ databases">
        <title>Whole genome sequence of Ardenticatena maritima DSM 23922.</title>
        <authorList>
            <person name="Hemp J."/>
            <person name="Ward L.M."/>
            <person name="Pace L.A."/>
            <person name="Fischer W.W."/>
        </authorList>
    </citation>
    <scope>NUCLEOTIDE SEQUENCE [LARGE SCALE GENOMIC DNA]</scope>
    <source>
        <strain evidence="9 11">110S</strain>
    </source>
</reference>
<feature type="transmembrane region" description="Helical" evidence="7">
    <location>
        <begin position="367"/>
        <end position="392"/>
    </location>
</feature>
<feature type="transmembrane region" description="Helical" evidence="7">
    <location>
        <begin position="59"/>
        <end position="82"/>
    </location>
</feature>
<gene>
    <name evidence="8" type="ORF">ARMA_2535</name>
    <name evidence="9" type="ORF">SE16_14130</name>
</gene>
<feature type="transmembrane region" description="Helical" evidence="7">
    <location>
        <begin position="326"/>
        <end position="347"/>
    </location>
</feature>
<keyword evidence="5 7" id="KW-1133">Transmembrane helix</keyword>
<protein>
    <submittedName>
        <fullName evidence="9">Polysulfide reductase</fullName>
    </submittedName>
    <submittedName>
        <fullName evidence="8">Prokaryotic molybdopterin-containing oxidoreductase family</fullName>
    </submittedName>
</protein>
<keyword evidence="6 7" id="KW-0472">Membrane</keyword>
<evidence type="ECO:0000313" key="10">
    <source>
        <dbReference type="Proteomes" id="UP000037784"/>
    </source>
</evidence>
<organism evidence="8 10">
    <name type="scientific">Ardenticatena maritima</name>
    <dbReference type="NCBI Taxonomy" id="872965"/>
    <lineage>
        <taxon>Bacteria</taxon>
        <taxon>Bacillati</taxon>
        <taxon>Chloroflexota</taxon>
        <taxon>Ardenticatenia</taxon>
        <taxon>Ardenticatenales</taxon>
        <taxon>Ardenticatenaceae</taxon>
        <taxon>Ardenticatena</taxon>
    </lineage>
</organism>
<evidence type="ECO:0000256" key="1">
    <source>
        <dbReference type="ARBA" id="ARBA00004651"/>
    </source>
</evidence>
<reference evidence="10" key="3">
    <citation type="submission" date="2015-08" db="EMBL/GenBank/DDBJ databases">
        <title>Draft Genome Sequence of a Heterotrophic Facultative Anaerobic Bacterium Ardenticatena maritima Strain 110S.</title>
        <authorList>
            <person name="Kawaichi S."/>
            <person name="Yoshida T."/>
            <person name="Sako Y."/>
            <person name="Nakamura R."/>
        </authorList>
    </citation>
    <scope>NUCLEOTIDE SEQUENCE [LARGE SCALE GENOMIC DNA]</scope>
    <source>
        <strain evidence="10">110S</strain>
    </source>
</reference>
<feature type="transmembrane region" description="Helical" evidence="7">
    <location>
        <begin position="20"/>
        <end position="39"/>
    </location>
</feature>
<dbReference type="EMBL" id="LGKN01000009">
    <property type="protein sequence ID" value="KPL86433.1"/>
    <property type="molecule type" value="Genomic_DNA"/>
</dbReference>
<name>A0A0M8KAK3_9CHLR</name>
<dbReference type="RefSeq" id="WP_054493853.1">
    <property type="nucleotide sequence ID" value="NZ_BBZA01000225.1"/>
</dbReference>
<dbReference type="AlphaFoldDB" id="A0A0M8KAK3"/>
<dbReference type="InterPro" id="IPR054823">
    <property type="entry name" value="DsrP-like"/>
</dbReference>
<feature type="transmembrane region" description="Helical" evidence="7">
    <location>
        <begin position="144"/>
        <end position="163"/>
    </location>
</feature>
<dbReference type="InterPro" id="IPR005614">
    <property type="entry name" value="NrfD-like"/>
</dbReference>
<dbReference type="OrthoDB" id="9768846at2"/>